<accession>A0A7G1IM06</accession>
<reference evidence="2 3" key="1">
    <citation type="submission" date="2020-07" db="EMBL/GenBank/DDBJ databases">
        <title>Mycobacterium kansasii (former subtype) with zoonotic potential isolated from diseased indoor pet cat, Japan.</title>
        <authorList>
            <person name="Fukano H."/>
            <person name="Terazono T."/>
            <person name="Hoshino Y."/>
        </authorList>
    </citation>
    <scope>NUCLEOTIDE SEQUENCE [LARGE SCALE GENOMIC DNA]</scope>
    <source>
        <strain evidence="2 3">Kuro-I</strain>
    </source>
</reference>
<evidence type="ECO:0000313" key="2">
    <source>
        <dbReference type="EMBL" id="BCI90815.1"/>
    </source>
</evidence>
<name>A0A7G1IM06_MYCKA</name>
<protein>
    <submittedName>
        <fullName evidence="2">Uncharacterized protein</fullName>
    </submittedName>
</protein>
<dbReference type="GeneID" id="71766248"/>
<organism evidence="2 3">
    <name type="scientific">Mycobacterium kansasii</name>
    <dbReference type="NCBI Taxonomy" id="1768"/>
    <lineage>
        <taxon>Bacteria</taxon>
        <taxon>Bacillati</taxon>
        <taxon>Actinomycetota</taxon>
        <taxon>Actinomycetes</taxon>
        <taxon>Mycobacteriales</taxon>
        <taxon>Mycobacteriaceae</taxon>
        <taxon>Mycobacterium</taxon>
    </lineage>
</organism>
<dbReference type="Proteomes" id="UP000516380">
    <property type="component" value="Chromosome"/>
</dbReference>
<gene>
    <name evidence="2" type="ORF">NIIDMKKI_60210</name>
</gene>
<dbReference type="EMBL" id="AP023343">
    <property type="protein sequence ID" value="BCI90815.1"/>
    <property type="molecule type" value="Genomic_DNA"/>
</dbReference>
<evidence type="ECO:0000256" key="1">
    <source>
        <dbReference type="SAM" id="MobiDB-lite"/>
    </source>
</evidence>
<dbReference type="AlphaFoldDB" id="A0A7G1IM06"/>
<keyword evidence="3" id="KW-1185">Reference proteome</keyword>
<proteinExistence type="predicted"/>
<sequence>MTTIRLAPLLADQLKWVRSSSSDQRAGADSSAEIDEREKQNGQLHWQAIRTGSTEQVRKEQSAQLIVASRW</sequence>
<dbReference type="RefSeq" id="WP_023371346.1">
    <property type="nucleotide sequence ID" value="NZ_BLYZ01000003.1"/>
</dbReference>
<evidence type="ECO:0000313" key="3">
    <source>
        <dbReference type="Proteomes" id="UP000516380"/>
    </source>
</evidence>
<feature type="region of interest" description="Disordered" evidence="1">
    <location>
        <begin position="20"/>
        <end position="42"/>
    </location>
</feature>